<sequence>MSRFLVACALAMSCVVWPAAAQKYNEPLGPAPTGWTWQVLPEIKAAMPLPTGWYYKVTGEKGAPTYYLTPEETGENDEFQEGLSLQVVRKAKAKTGRPAADYAELLMMRAGFGPGQTQLDKNATVEGAFYKRTVRYREAPPEAATHIVYQLALANAKTDTLYLLTFEAPEADWPAAWRVGEKMIQAWVLDAKQ</sequence>
<proteinExistence type="predicted"/>
<evidence type="ECO:0008006" key="4">
    <source>
        <dbReference type="Google" id="ProtNLM"/>
    </source>
</evidence>
<keyword evidence="1" id="KW-0732">Signal</keyword>
<accession>A0ABR8JXB5</accession>
<feature type="signal peptide" evidence="1">
    <location>
        <begin position="1"/>
        <end position="21"/>
    </location>
</feature>
<organism evidence="2 3">
    <name type="scientific">Hymenobacter armeniacus</name>
    <dbReference type="NCBI Taxonomy" id="2771358"/>
    <lineage>
        <taxon>Bacteria</taxon>
        <taxon>Pseudomonadati</taxon>
        <taxon>Bacteroidota</taxon>
        <taxon>Cytophagia</taxon>
        <taxon>Cytophagales</taxon>
        <taxon>Hymenobacteraceae</taxon>
        <taxon>Hymenobacter</taxon>
    </lineage>
</organism>
<protein>
    <recommendedName>
        <fullName evidence="4">PsbP C-terminal domain-containing protein</fullName>
    </recommendedName>
</protein>
<dbReference type="Proteomes" id="UP000606003">
    <property type="component" value="Unassembled WGS sequence"/>
</dbReference>
<gene>
    <name evidence="2" type="ORF">IC234_20510</name>
</gene>
<evidence type="ECO:0000256" key="1">
    <source>
        <dbReference type="SAM" id="SignalP"/>
    </source>
</evidence>
<dbReference type="RefSeq" id="WP_190928411.1">
    <property type="nucleotide sequence ID" value="NZ_JACXAC010000007.1"/>
</dbReference>
<reference evidence="2 3" key="1">
    <citation type="submission" date="2020-09" db="EMBL/GenBank/DDBJ databases">
        <authorList>
            <person name="Kim M.K."/>
        </authorList>
    </citation>
    <scope>NUCLEOTIDE SEQUENCE [LARGE SCALE GENOMIC DNA]</scope>
    <source>
        <strain evidence="2 3">BT189</strain>
    </source>
</reference>
<evidence type="ECO:0000313" key="3">
    <source>
        <dbReference type="Proteomes" id="UP000606003"/>
    </source>
</evidence>
<name>A0ABR8JXB5_9BACT</name>
<comment type="caution">
    <text evidence="2">The sequence shown here is derived from an EMBL/GenBank/DDBJ whole genome shotgun (WGS) entry which is preliminary data.</text>
</comment>
<feature type="chain" id="PRO_5046736455" description="PsbP C-terminal domain-containing protein" evidence="1">
    <location>
        <begin position="22"/>
        <end position="193"/>
    </location>
</feature>
<dbReference type="EMBL" id="JACXAC010000007">
    <property type="protein sequence ID" value="MBD2724523.1"/>
    <property type="molecule type" value="Genomic_DNA"/>
</dbReference>
<keyword evidence="3" id="KW-1185">Reference proteome</keyword>
<evidence type="ECO:0000313" key="2">
    <source>
        <dbReference type="EMBL" id="MBD2724523.1"/>
    </source>
</evidence>